<protein>
    <submittedName>
        <fullName evidence="2">Uncharacterized protein</fullName>
    </submittedName>
</protein>
<feature type="transmembrane region" description="Helical" evidence="1">
    <location>
        <begin position="6"/>
        <end position="30"/>
    </location>
</feature>
<reference evidence="3" key="1">
    <citation type="journal article" date="2019" name="Int. J. Syst. Evol. Microbiol.">
        <title>The Global Catalogue of Microorganisms (GCM) 10K type strain sequencing project: providing services to taxonomists for standard genome sequencing and annotation.</title>
        <authorList>
            <consortium name="The Broad Institute Genomics Platform"/>
            <consortium name="The Broad Institute Genome Sequencing Center for Infectious Disease"/>
            <person name="Wu L."/>
            <person name="Ma J."/>
        </authorList>
    </citation>
    <scope>NUCLEOTIDE SEQUENCE [LARGE SCALE GENOMIC DNA]</scope>
    <source>
        <strain evidence="3">JCM 17712</strain>
    </source>
</reference>
<accession>A0ABP9NAI9</accession>
<gene>
    <name evidence="2" type="ORF">GCM10023261_15210</name>
</gene>
<proteinExistence type="predicted"/>
<evidence type="ECO:0000256" key="1">
    <source>
        <dbReference type="SAM" id="Phobius"/>
    </source>
</evidence>
<sequence>MYATKPLYSLGGEVLLCHLTVMLVLAMRMAKGKRLVSRLKLLNLEGTKDENSYTDLASAFAGGACAAGGSSFAA</sequence>
<keyword evidence="3" id="KW-1185">Reference proteome</keyword>
<name>A0ABP9NAI9_9HYPH</name>
<keyword evidence="1" id="KW-0812">Transmembrane</keyword>
<evidence type="ECO:0000313" key="3">
    <source>
        <dbReference type="Proteomes" id="UP001500864"/>
    </source>
</evidence>
<dbReference type="EMBL" id="BAABIZ010000029">
    <property type="protein sequence ID" value="GAA5111131.1"/>
    <property type="molecule type" value="Genomic_DNA"/>
</dbReference>
<comment type="caution">
    <text evidence="2">The sequence shown here is derived from an EMBL/GenBank/DDBJ whole genome shotgun (WGS) entry which is preliminary data.</text>
</comment>
<keyword evidence="1" id="KW-1133">Transmembrane helix</keyword>
<keyword evidence="1" id="KW-0472">Membrane</keyword>
<dbReference type="Proteomes" id="UP001500864">
    <property type="component" value="Unassembled WGS sequence"/>
</dbReference>
<evidence type="ECO:0000313" key="2">
    <source>
        <dbReference type="EMBL" id="GAA5111131.1"/>
    </source>
</evidence>
<organism evidence="2 3">
    <name type="scientific">Bartonella jaculi</name>
    <dbReference type="NCBI Taxonomy" id="686226"/>
    <lineage>
        <taxon>Bacteria</taxon>
        <taxon>Pseudomonadati</taxon>
        <taxon>Pseudomonadota</taxon>
        <taxon>Alphaproteobacteria</taxon>
        <taxon>Hyphomicrobiales</taxon>
        <taxon>Bartonellaceae</taxon>
        <taxon>Bartonella</taxon>
    </lineage>
</organism>